<keyword evidence="3" id="KW-1185">Reference proteome</keyword>
<dbReference type="PANTHER" id="PTHR19328:SF75">
    <property type="entry name" value="ALDOSE SUGAR DEHYDROGENASE YLII"/>
    <property type="match status" value="1"/>
</dbReference>
<gene>
    <name evidence="2" type="ORF">CLV75_0596</name>
</gene>
<sequence>MHRILAILILSCWSVSGWSDVIETSVGKTQLSQVVKGLDTPWAIGILPDNSFIVTERDGELLYVAEGEAKRVKGVPKVAANGQGGLLDVTIARNFSQTRELFLTFSKPQRGGAGTAVAVARFSESGDRLTNLRIIFEAVPGGSGGRHFGSRVVEAEDGSLFVTIGDRGDRPAAQDRSNHLGTVIRINRDGTVPRDNPFVDNPDVRPELWSFGHRNPQGANLDQQGRLWVSEHGAKGGDEVNLIRPGANYGWPVISYGVHYSGQKIGEGTSKQGMEQPKHYWDPSIAPSGLLVYSGKLWPEWKGDLFVGSLKFDYIARLSGNPLREVERIKSPETERVRDIVEASDGSIWFISVGQGTVYKMSRL</sequence>
<dbReference type="OrthoDB" id="9770043at2"/>
<accession>A0A497ZMI8</accession>
<proteinExistence type="predicted"/>
<dbReference type="InterPro" id="IPR012938">
    <property type="entry name" value="Glc/Sorbosone_DH"/>
</dbReference>
<dbReference type="Proteomes" id="UP000271700">
    <property type="component" value="Unassembled WGS sequence"/>
</dbReference>
<dbReference type="STRING" id="981384.GCA_000192475_03267"/>
<dbReference type="InterPro" id="IPR011042">
    <property type="entry name" value="6-blade_b-propeller_TolB-like"/>
</dbReference>
<dbReference type="EMBL" id="RCCT01000001">
    <property type="protein sequence ID" value="RLK10619.1"/>
    <property type="molecule type" value="Genomic_DNA"/>
</dbReference>
<protein>
    <submittedName>
        <fullName evidence="2">Glucose/arabinose dehydrogenase</fullName>
    </submittedName>
</protein>
<evidence type="ECO:0000259" key="1">
    <source>
        <dbReference type="Pfam" id="PF07995"/>
    </source>
</evidence>
<comment type="caution">
    <text evidence="2">The sequence shown here is derived from an EMBL/GenBank/DDBJ whole genome shotgun (WGS) entry which is preliminary data.</text>
</comment>
<dbReference type="RefSeq" id="WP_010440179.1">
    <property type="nucleotide sequence ID" value="NZ_AEYW01000006.1"/>
</dbReference>
<dbReference type="AlphaFoldDB" id="A0A497ZMI8"/>
<feature type="domain" description="Glucose/Sorbosone dehydrogenase" evidence="1">
    <location>
        <begin position="38"/>
        <end position="353"/>
    </location>
</feature>
<name>A0A497ZMI8_9RHOB</name>
<evidence type="ECO:0000313" key="2">
    <source>
        <dbReference type="EMBL" id="RLK10619.1"/>
    </source>
</evidence>
<dbReference type="PANTHER" id="PTHR19328">
    <property type="entry name" value="HEDGEHOG-INTERACTING PROTEIN"/>
    <property type="match status" value="1"/>
</dbReference>
<dbReference type="Gene3D" id="2.120.10.30">
    <property type="entry name" value="TolB, C-terminal domain"/>
    <property type="match status" value="1"/>
</dbReference>
<evidence type="ECO:0000313" key="3">
    <source>
        <dbReference type="Proteomes" id="UP000271700"/>
    </source>
</evidence>
<organism evidence="2 3">
    <name type="scientific">Ruegeria conchae</name>
    <dbReference type="NCBI Taxonomy" id="981384"/>
    <lineage>
        <taxon>Bacteria</taxon>
        <taxon>Pseudomonadati</taxon>
        <taxon>Pseudomonadota</taxon>
        <taxon>Alphaproteobacteria</taxon>
        <taxon>Rhodobacterales</taxon>
        <taxon>Roseobacteraceae</taxon>
        <taxon>Ruegeria</taxon>
    </lineage>
</organism>
<reference evidence="2 3" key="1">
    <citation type="submission" date="2018-10" db="EMBL/GenBank/DDBJ databases">
        <title>Genomic Encyclopedia of Archaeal and Bacterial Type Strains, Phase II (KMG-II): from individual species to whole genera.</title>
        <authorList>
            <person name="Goeker M."/>
        </authorList>
    </citation>
    <scope>NUCLEOTIDE SEQUENCE [LARGE SCALE GENOMIC DNA]</scope>
    <source>
        <strain evidence="2 3">DSM 29317</strain>
    </source>
</reference>
<dbReference type="Pfam" id="PF07995">
    <property type="entry name" value="GSDH"/>
    <property type="match status" value="1"/>
</dbReference>
<dbReference type="SUPFAM" id="SSF50952">
    <property type="entry name" value="Soluble quinoprotein glucose dehydrogenase"/>
    <property type="match status" value="1"/>
</dbReference>
<dbReference type="InterPro" id="IPR011041">
    <property type="entry name" value="Quinoprot_gluc/sorb_DH_b-prop"/>
</dbReference>